<dbReference type="OrthoDB" id="73901at2759"/>
<keyword evidence="4 6" id="KW-1133">Transmembrane helix</keyword>
<dbReference type="OMA" id="LWKTIVH"/>
<protein>
    <recommendedName>
        <fullName evidence="6">Copper transport protein</fullName>
    </recommendedName>
</protein>
<proteinExistence type="inferred from homology"/>
<dbReference type="GO" id="GO:0005375">
    <property type="term" value="F:copper ion transmembrane transporter activity"/>
    <property type="evidence" value="ECO:0000318"/>
    <property type="project" value="GO_Central"/>
</dbReference>
<dbReference type="KEGG" id="egr:104422455"/>
<reference evidence="7" key="1">
    <citation type="submission" date="2013-07" db="EMBL/GenBank/DDBJ databases">
        <title>The genome of Eucalyptus grandis.</title>
        <authorList>
            <person name="Schmutz J."/>
            <person name="Hayes R."/>
            <person name="Myburg A."/>
            <person name="Tuskan G."/>
            <person name="Grattapaglia D."/>
            <person name="Rokhsar D.S."/>
        </authorList>
    </citation>
    <scope>NUCLEOTIDE SEQUENCE</scope>
    <source>
        <tissue evidence="7">Leaf extractions</tissue>
    </source>
</reference>
<feature type="transmembrane region" description="Helical" evidence="6">
    <location>
        <begin position="86"/>
        <end position="116"/>
    </location>
</feature>
<evidence type="ECO:0000256" key="1">
    <source>
        <dbReference type="ARBA" id="ARBA00006921"/>
    </source>
</evidence>
<dbReference type="InterPro" id="IPR007274">
    <property type="entry name" value="Cop_transporter"/>
</dbReference>
<dbReference type="PANTHER" id="PTHR12483">
    <property type="entry name" value="SOLUTE CARRIER FAMILY 31 COPPER TRANSPORTERS"/>
    <property type="match status" value="1"/>
</dbReference>
<dbReference type="GO" id="GO:0005886">
    <property type="term" value="C:plasma membrane"/>
    <property type="evidence" value="ECO:0000318"/>
    <property type="project" value="GO_Central"/>
</dbReference>
<evidence type="ECO:0000256" key="5">
    <source>
        <dbReference type="ARBA" id="ARBA00023136"/>
    </source>
</evidence>
<keyword evidence="6" id="KW-0186">Copper</keyword>
<dbReference type="InParanoid" id="A0A059AGV5"/>
<dbReference type="PANTHER" id="PTHR12483:SF117">
    <property type="entry name" value="COPPER TRANSPORTER 3"/>
    <property type="match status" value="1"/>
</dbReference>
<accession>A0A059AGV5</accession>
<feature type="transmembrane region" description="Helical" evidence="6">
    <location>
        <begin position="36"/>
        <end position="56"/>
    </location>
</feature>
<keyword evidence="5 6" id="KW-0472">Membrane</keyword>
<keyword evidence="6" id="KW-0813">Transport</keyword>
<dbReference type="Gramene" id="KCW52620">
    <property type="protein sequence ID" value="KCW52620"/>
    <property type="gene ID" value="EUGRSUZ_J01991"/>
</dbReference>
<dbReference type="FunCoup" id="A0A059AGV5">
    <property type="interactions" value="1877"/>
</dbReference>
<dbReference type="Pfam" id="PF04145">
    <property type="entry name" value="Ctr"/>
    <property type="match status" value="2"/>
</dbReference>
<evidence type="ECO:0000313" key="7">
    <source>
        <dbReference type="EMBL" id="KCW52620.1"/>
    </source>
</evidence>
<comment type="similarity">
    <text evidence="1 6">Belongs to the copper transporter (Ctr) (TC 1.A.56) family. SLC31A subfamily.</text>
</comment>
<dbReference type="AlphaFoldDB" id="A0A059AGV5"/>
<name>A0A059AGV5_EUCGR</name>
<keyword evidence="6" id="KW-0406">Ion transport</keyword>
<evidence type="ECO:0000256" key="2">
    <source>
        <dbReference type="ARBA" id="ARBA00022692"/>
    </source>
</evidence>
<evidence type="ECO:0000256" key="3">
    <source>
        <dbReference type="ARBA" id="ARBA00022796"/>
    </source>
</evidence>
<sequence length="139" mass="15299">MDGMSNMEHKSYTHMTFFWGRNSEILFAGWPGTRTGMYVLALVFVFALALLVEWISHCRLIGEGLKSNRVVAGVLRTIMHAMRVGLAYLLMLAVMSFNVGVLIAAILGHGVGFFFFGSRAFQKTPPPGKASTDLPTTNL</sequence>
<evidence type="ECO:0000256" key="6">
    <source>
        <dbReference type="RuleBase" id="RU367022"/>
    </source>
</evidence>
<evidence type="ECO:0000256" key="4">
    <source>
        <dbReference type="ARBA" id="ARBA00022989"/>
    </source>
</evidence>
<organism evidence="7">
    <name type="scientific">Eucalyptus grandis</name>
    <name type="common">Flooded gum</name>
    <dbReference type="NCBI Taxonomy" id="71139"/>
    <lineage>
        <taxon>Eukaryota</taxon>
        <taxon>Viridiplantae</taxon>
        <taxon>Streptophyta</taxon>
        <taxon>Embryophyta</taxon>
        <taxon>Tracheophyta</taxon>
        <taxon>Spermatophyta</taxon>
        <taxon>Magnoliopsida</taxon>
        <taxon>eudicotyledons</taxon>
        <taxon>Gunneridae</taxon>
        <taxon>Pentapetalae</taxon>
        <taxon>rosids</taxon>
        <taxon>malvids</taxon>
        <taxon>Myrtales</taxon>
        <taxon>Myrtaceae</taxon>
        <taxon>Myrtoideae</taxon>
        <taxon>Eucalypteae</taxon>
        <taxon>Eucalyptus</taxon>
    </lineage>
</organism>
<gene>
    <name evidence="7" type="ORF">EUGRSUZ_J01991</name>
</gene>
<keyword evidence="2 6" id="KW-0812">Transmembrane</keyword>
<dbReference type="EMBL" id="KK198762">
    <property type="protein sequence ID" value="KCW52620.1"/>
    <property type="molecule type" value="Genomic_DNA"/>
</dbReference>
<dbReference type="eggNOG" id="KOG3386">
    <property type="taxonomic scope" value="Eukaryota"/>
</dbReference>
<keyword evidence="3 6" id="KW-0187">Copper transport</keyword>
<comment type="subcellular location">
    <subcellularLocation>
        <location evidence="6">Membrane</location>
        <topology evidence="6">Multi-pass membrane protein</topology>
    </subcellularLocation>
</comment>